<keyword evidence="1" id="KW-1133">Transmembrane helix</keyword>
<dbReference type="EMBL" id="JBFOLJ010000005">
    <property type="protein sequence ID" value="KAL2537154.1"/>
    <property type="molecule type" value="Genomic_DNA"/>
</dbReference>
<keyword evidence="1" id="KW-0472">Membrane</keyword>
<evidence type="ECO:0000256" key="1">
    <source>
        <dbReference type="SAM" id="Phobius"/>
    </source>
</evidence>
<dbReference type="Proteomes" id="UP001604277">
    <property type="component" value="Unassembled WGS sequence"/>
</dbReference>
<name>A0ABD1VIJ9_9LAMI</name>
<protein>
    <submittedName>
        <fullName evidence="2">Uncharacterized protein</fullName>
    </submittedName>
</protein>
<dbReference type="AlphaFoldDB" id="A0ABD1VIJ9"/>
<feature type="transmembrane region" description="Helical" evidence="1">
    <location>
        <begin position="6"/>
        <end position="24"/>
    </location>
</feature>
<organism evidence="2 3">
    <name type="scientific">Forsythia ovata</name>
    <dbReference type="NCBI Taxonomy" id="205694"/>
    <lineage>
        <taxon>Eukaryota</taxon>
        <taxon>Viridiplantae</taxon>
        <taxon>Streptophyta</taxon>
        <taxon>Embryophyta</taxon>
        <taxon>Tracheophyta</taxon>
        <taxon>Spermatophyta</taxon>
        <taxon>Magnoliopsida</taxon>
        <taxon>eudicotyledons</taxon>
        <taxon>Gunneridae</taxon>
        <taxon>Pentapetalae</taxon>
        <taxon>asterids</taxon>
        <taxon>lamiids</taxon>
        <taxon>Lamiales</taxon>
        <taxon>Oleaceae</taxon>
        <taxon>Forsythieae</taxon>
        <taxon>Forsythia</taxon>
    </lineage>
</organism>
<keyword evidence="3" id="KW-1185">Reference proteome</keyword>
<evidence type="ECO:0000313" key="2">
    <source>
        <dbReference type="EMBL" id="KAL2537154.1"/>
    </source>
</evidence>
<reference evidence="3" key="1">
    <citation type="submission" date="2024-07" db="EMBL/GenBank/DDBJ databases">
        <title>Two chromosome-level genome assemblies of Korean endemic species Abeliophyllum distichum and Forsythia ovata (Oleaceae).</title>
        <authorList>
            <person name="Jang H."/>
        </authorList>
    </citation>
    <scope>NUCLEOTIDE SEQUENCE [LARGE SCALE GENOMIC DNA]</scope>
</reference>
<comment type="caution">
    <text evidence="2">The sequence shown here is derived from an EMBL/GenBank/DDBJ whole genome shotgun (WGS) entry which is preliminary data.</text>
</comment>
<gene>
    <name evidence="2" type="ORF">Fot_18545</name>
</gene>
<proteinExistence type="predicted"/>
<keyword evidence="1" id="KW-0812">Transmembrane</keyword>
<accession>A0ABD1VIJ9</accession>
<sequence length="112" mass="12918">MEQVDCLIVILVVNIFFQFIEWLLSEPWAIVSEAREPPHALVFVSNAVRNVLHKQIWLAGMNSLVLIEMVEGDLVKRALSALIWPSSHQHRRQFDFQPCPSRLSIMSKAEDH</sequence>
<evidence type="ECO:0000313" key="3">
    <source>
        <dbReference type="Proteomes" id="UP001604277"/>
    </source>
</evidence>